<protein>
    <submittedName>
        <fullName evidence="2">Glutaredoxin</fullName>
    </submittedName>
</protein>
<dbReference type="InterPro" id="IPR002109">
    <property type="entry name" value="Glutaredoxin"/>
</dbReference>
<dbReference type="Proteomes" id="UP000203408">
    <property type="component" value="Segment"/>
</dbReference>
<dbReference type="CDD" id="cd02066">
    <property type="entry name" value="GRX_family"/>
    <property type="match status" value="1"/>
</dbReference>
<proteinExistence type="predicted"/>
<organism evidence="2 3">
    <name type="scientific">Klebsiella phage Matisse</name>
    <dbReference type="NCBI Taxonomy" id="1675607"/>
    <lineage>
        <taxon>Viruses</taxon>
        <taxon>Duplodnaviria</taxon>
        <taxon>Heunggongvirae</taxon>
        <taxon>Uroviricota</taxon>
        <taxon>Caudoviricetes</taxon>
        <taxon>Pantevenvirales</taxon>
        <taxon>Straboviridae</taxon>
        <taxon>Slopekvirus</taxon>
        <taxon>Slopekvirus matisse</taxon>
    </lineage>
</organism>
<dbReference type="EMBL" id="KT001918">
    <property type="protein sequence ID" value="AKU44568.1"/>
    <property type="molecule type" value="Genomic_DNA"/>
</dbReference>
<dbReference type="PROSITE" id="PS51354">
    <property type="entry name" value="GLUTAREDOXIN_2"/>
    <property type="match status" value="1"/>
</dbReference>
<dbReference type="Pfam" id="PF00462">
    <property type="entry name" value="Glutaredoxin"/>
    <property type="match status" value="1"/>
</dbReference>
<sequence length="93" mass="10848">MKIEIYGIPESLHKCYGCIEARKLLDEHGLEYEFYSVLKPANNSVGFDYDRPRIEELAKRVRSRSMAFTYPRIFVDGNFIGGYMQLKEYLGEA</sequence>
<dbReference type="Gene3D" id="3.40.30.10">
    <property type="entry name" value="Glutaredoxin"/>
    <property type="match status" value="1"/>
</dbReference>
<dbReference type="InterPro" id="IPR036249">
    <property type="entry name" value="Thioredoxin-like_sf"/>
</dbReference>
<reference evidence="2 3" key="1">
    <citation type="journal article" date="2015" name="Genome Announc.">
        <title>Complete Genome Sequence of Carbapenemase-Producing Klebsiella pneumoniae Myophage Matisse.</title>
        <authorList>
            <person name="Provasek V.E."/>
            <person name="Lessor L.E."/>
            <person name="Cahill J.L."/>
            <person name="Rasche E.S."/>
            <person name="Kuty Everett G.F."/>
        </authorList>
    </citation>
    <scope>NUCLEOTIDE SEQUENCE [LARGE SCALE GENOMIC DNA]</scope>
</reference>
<feature type="domain" description="Glutaredoxin" evidence="1">
    <location>
        <begin position="13"/>
        <end position="80"/>
    </location>
</feature>
<evidence type="ECO:0000259" key="1">
    <source>
        <dbReference type="Pfam" id="PF00462"/>
    </source>
</evidence>
<evidence type="ECO:0000313" key="3">
    <source>
        <dbReference type="Proteomes" id="UP000203408"/>
    </source>
</evidence>
<name>A0A0K1LQU6_9CAUD</name>
<accession>A0A0K1LQU6</accession>
<dbReference type="SUPFAM" id="SSF52833">
    <property type="entry name" value="Thioredoxin-like"/>
    <property type="match status" value="1"/>
</dbReference>
<dbReference type="KEGG" id="vg:26613447"/>
<keyword evidence="3" id="KW-1185">Reference proteome</keyword>
<dbReference type="RefSeq" id="YP_009194508.1">
    <property type="nucleotide sequence ID" value="NC_028750.1"/>
</dbReference>
<evidence type="ECO:0000313" key="2">
    <source>
        <dbReference type="EMBL" id="AKU44568.1"/>
    </source>
</evidence>
<dbReference type="GeneID" id="26613447"/>
<gene>
    <name evidence="2" type="ORF">CPT_Matisse264</name>
</gene>